<organism evidence="2 3">
    <name type="scientific">Faecalibacter macacae</name>
    <dbReference type="NCBI Taxonomy" id="1859289"/>
    <lineage>
        <taxon>Bacteria</taxon>
        <taxon>Pseudomonadati</taxon>
        <taxon>Bacteroidota</taxon>
        <taxon>Flavobacteriia</taxon>
        <taxon>Flavobacteriales</taxon>
        <taxon>Weeksellaceae</taxon>
        <taxon>Faecalibacter</taxon>
    </lineage>
</organism>
<dbReference type="OrthoDB" id="9757917at2"/>
<proteinExistence type="predicted"/>
<keyword evidence="3" id="KW-1185">Reference proteome</keyword>
<dbReference type="Gene3D" id="3.40.50.300">
    <property type="entry name" value="P-loop containing nucleotide triphosphate hydrolases"/>
    <property type="match status" value="2"/>
</dbReference>
<reference evidence="2 3" key="1">
    <citation type="submission" date="2018-10" db="EMBL/GenBank/DDBJ databases">
        <authorList>
            <person name="Chen X."/>
        </authorList>
    </citation>
    <scope>NUCLEOTIDE SEQUENCE [LARGE SCALE GENOMIC DNA]</scope>
    <source>
        <strain evidence="2 3">YIM 102668</strain>
    </source>
</reference>
<sequence length="1150" mass="133651">MNPQEGSRFLEEILAIQQSNKPIISKYLDLKRVVENLAFDLTKNESLQFSNLFSKLSFICNTYKVSTKIHSFRATVKKVETQSYKPEELEYFTHLMYVSKFIASIYEVMTPAELMYFFPAKAYYTNKITTRQRIKKMRVQVIEIKMDCLICDYEEIEDGEYITIRIDEDGINERFKSTSKFWVGAQLNLINVSVDEEDIYHPRFIILEPDYLINISSIAECFQDYGTSPMQFIKSKFEESPNSKHIRLGNFANQVVDAFTTEGIENTQFNDLFTEDFKTNPLEFSSCDDLKDPDKFKEYYQEAKGHYDRIQKVMEEDFKKYDISLDRILLEPSFLCEQYGIQGRLDILDLNPEGKNKIVELKSGGAPFGDHEGVKIKPNHAVQLFLYYQIIGVLFELEFKDIANHTDGYIFYSKVYMGNLRYDKPNLSRVQSILDLRNLIIVNEHILSTGDRNLTENLINQVNVNEIIKTKNLNPKFKELVGNQIDAFQIPIKTSTPLEKEYFYSFASFIAKEQYLGQLGLGQSNSNNGLASLWLNTFDEKSRNYEIIYDLMIQENSIHQDKRQIVLKRTNPANDFISIREGDICVLYPRNNNEETALSNQIFKCTIRSITKDLITLQFRYKQPNTHFFDTLGTDAKWALERDFMDNSFISMYRNIYAFMKSKSETKQLLLNQREPINQLAYNFHKDHLSEEQNRILKKALSSEDYFLLNGPPGTGKTSIIINELVKELHTNTNSNILLLAYTNRAVDELCESINEAIDDTVNQKYIRIGSELTSSPEHHKNLLNVIIRRKEEELKQSGDKFTRKTIVDLINNQRIFVSTVASITSKSDILKLKKFDTIIIDEASQILEPQIIGILPKAKRFIMIGDHKQLPAIVLQSPELSKTNSEKLEEIGLVNRKNSLFERLYEFCEQNNYDNAYDQLTYQGRMHHEIADFPNHHFYGGKLNVAFDLNHLSADAKQSLSRQRAELNLKSFENNYFQSLLTTKRFAFLEVEEHPSLPKTNYQEADLVVEMVKEIIRVYNFNQKEFNPKKTIGIIAPFRNQIALIKQKLELANIPNFEQITVDTVERYQGSQRDIIIYSFAVTHYAQLNSLVNMNDAGDVDRKLNVALTRAKEQLFLVGNKYILKENQILRDLIFYLDNHQSILKISLG</sequence>
<keyword evidence="2" id="KW-0347">Helicase</keyword>
<dbReference type="RefSeq" id="WP_121934578.1">
    <property type="nucleotide sequence ID" value="NZ_RDOJ01000008.1"/>
</dbReference>
<keyword evidence="2" id="KW-0378">Hydrolase</keyword>
<feature type="domain" description="Helicase ATP-binding" evidence="1">
    <location>
        <begin position="698"/>
        <end position="864"/>
    </location>
</feature>
<name>A0A3L9MD34_9FLAO</name>
<dbReference type="InterPro" id="IPR027417">
    <property type="entry name" value="P-loop_NTPase"/>
</dbReference>
<evidence type="ECO:0000259" key="1">
    <source>
        <dbReference type="PROSITE" id="PS51192"/>
    </source>
</evidence>
<dbReference type="InterPro" id="IPR041679">
    <property type="entry name" value="DNA2/NAM7-like_C"/>
</dbReference>
<dbReference type="InterPro" id="IPR041677">
    <property type="entry name" value="DNA2/NAM7_AAA_11"/>
</dbReference>
<dbReference type="Pfam" id="PF13086">
    <property type="entry name" value="AAA_11"/>
    <property type="match status" value="2"/>
</dbReference>
<gene>
    <name evidence="2" type="ORF">EAH69_07535</name>
</gene>
<dbReference type="PANTHER" id="PTHR10887:SF495">
    <property type="entry name" value="HELICASE SENATAXIN ISOFORM X1-RELATED"/>
    <property type="match status" value="1"/>
</dbReference>
<dbReference type="Gene3D" id="3.90.320.10">
    <property type="match status" value="1"/>
</dbReference>
<dbReference type="InterPro" id="IPR047187">
    <property type="entry name" value="SF1_C_Upf1"/>
</dbReference>
<dbReference type="Proteomes" id="UP000275348">
    <property type="component" value="Unassembled WGS sequence"/>
</dbReference>
<dbReference type="InterPro" id="IPR011604">
    <property type="entry name" value="PDDEXK-like_dom_sf"/>
</dbReference>
<dbReference type="PANTHER" id="PTHR10887">
    <property type="entry name" value="DNA2/NAM7 HELICASE FAMILY"/>
    <property type="match status" value="1"/>
</dbReference>
<dbReference type="PROSITE" id="PS51192">
    <property type="entry name" value="HELICASE_ATP_BIND_1"/>
    <property type="match status" value="1"/>
</dbReference>
<dbReference type="SUPFAM" id="SSF52540">
    <property type="entry name" value="P-loop containing nucleoside triphosphate hydrolases"/>
    <property type="match status" value="1"/>
</dbReference>
<accession>A0A3L9MD34</accession>
<dbReference type="GO" id="GO:0004386">
    <property type="term" value="F:helicase activity"/>
    <property type="evidence" value="ECO:0007669"/>
    <property type="project" value="UniProtKB-KW"/>
</dbReference>
<keyword evidence="2" id="KW-0067">ATP-binding</keyword>
<dbReference type="CDD" id="cd18808">
    <property type="entry name" value="SF1_C_Upf1"/>
    <property type="match status" value="1"/>
</dbReference>
<protein>
    <submittedName>
        <fullName evidence="2">DNA helicase</fullName>
    </submittedName>
</protein>
<evidence type="ECO:0000313" key="2">
    <source>
        <dbReference type="EMBL" id="RLZ09896.1"/>
    </source>
</evidence>
<evidence type="ECO:0000313" key="3">
    <source>
        <dbReference type="Proteomes" id="UP000275348"/>
    </source>
</evidence>
<dbReference type="InterPro" id="IPR045055">
    <property type="entry name" value="DNA2/NAM7-like"/>
</dbReference>
<dbReference type="InterPro" id="IPR014001">
    <property type="entry name" value="Helicase_ATP-bd"/>
</dbReference>
<dbReference type="SMART" id="SM00487">
    <property type="entry name" value="DEXDc"/>
    <property type="match status" value="1"/>
</dbReference>
<comment type="caution">
    <text evidence="2">The sequence shown here is derived from an EMBL/GenBank/DDBJ whole genome shotgun (WGS) entry which is preliminary data.</text>
</comment>
<dbReference type="EMBL" id="RDOJ01000008">
    <property type="protein sequence ID" value="RLZ09896.1"/>
    <property type="molecule type" value="Genomic_DNA"/>
</dbReference>
<keyword evidence="2" id="KW-0547">Nucleotide-binding</keyword>
<dbReference type="Pfam" id="PF13087">
    <property type="entry name" value="AAA_12"/>
    <property type="match status" value="1"/>
</dbReference>
<dbReference type="AlphaFoldDB" id="A0A3L9MD34"/>